<reference evidence="2" key="1">
    <citation type="submission" date="2014-12" db="EMBL/GenBank/DDBJ databases">
        <title>Insight into the proteome of Arion vulgaris.</title>
        <authorList>
            <person name="Aradska J."/>
            <person name="Bulat T."/>
            <person name="Smidak R."/>
            <person name="Sarate P."/>
            <person name="Gangsoo J."/>
            <person name="Sialana F."/>
            <person name="Bilban M."/>
            <person name="Lubec G."/>
        </authorList>
    </citation>
    <scope>NUCLEOTIDE SEQUENCE</scope>
    <source>
        <tissue evidence="2">Skin</tissue>
    </source>
</reference>
<accession>A0A0B6Z5U8</accession>
<gene>
    <name evidence="2" type="primary">ORF50305</name>
</gene>
<dbReference type="AlphaFoldDB" id="A0A0B6Z5U8"/>
<name>A0A0B6Z5U8_9EUPU</name>
<proteinExistence type="predicted"/>
<evidence type="ECO:0000256" key="1">
    <source>
        <dbReference type="SAM" id="MobiDB-lite"/>
    </source>
</evidence>
<feature type="compositionally biased region" description="Basic and acidic residues" evidence="1">
    <location>
        <begin position="50"/>
        <end position="60"/>
    </location>
</feature>
<protein>
    <submittedName>
        <fullName evidence="2">Uncharacterized protein</fullName>
    </submittedName>
</protein>
<organism evidence="2">
    <name type="scientific">Arion vulgaris</name>
    <dbReference type="NCBI Taxonomy" id="1028688"/>
    <lineage>
        <taxon>Eukaryota</taxon>
        <taxon>Metazoa</taxon>
        <taxon>Spiralia</taxon>
        <taxon>Lophotrochozoa</taxon>
        <taxon>Mollusca</taxon>
        <taxon>Gastropoda</taxon>
        <taxon>Heterobranchia</taxon>
        <taxon>Euthyneura</taxon>
        <taxon>Panpulmonata</taxon>
        <taxon>Eupulmonata</taxon>
        <taxon>Stylommatophora</taxon>
        <taxon>Helicina</taxon>
        <taxon>Arionoidea</taxon>
        <taxon>Arionidae</taxon>
        <taxon>Arion</taxon>
    </lineage>
</organism>
<feature type="region of interest" description="Disordered" evidence="1">
    <location>
        <begin position="50"/>
        <end position="77"/>
    </location>
</feature>
<feature type="non-terminal residue" evidence="2">
    <location>
        <position position="1"/>
    </location>
</feature>
<dbReference type="EMBL" id="HACG01017129">
    <property type="protein sequence ID" value="CEK63994.1"/>
    <property type="molecule type" value="Transcribed_RNA"/>
</dbReference>
<sequence>SSTDETSKQIAETVISNKTNMCCKRKLKCTEDENILSDAGAEKFKTSNDNVHISKDKSSDEDYPLPKQSRSDCTQEEVLETPKLSLNSKMSASADFVTSCHTSDRIPEASTSENC</sequence>
<evidence type="ECO:0000313" key="2">
    <source>
        <dbReference type="EMBL" id="CEK63994.1"/>
    </source>
</evidence>
<feature type="non-terminal residue" evidence="2">
    <location>
        <position position="115"/>
    </location>
</feature>